<keyword evidence="1" id="KW-0812">Transmembrane</keyword>
<dbReference type="OMA" id="NEECVTI"/>
<feature type="domain" description="Putative auto-transporter adhesin head GIN" evidence="3">
    <location>
        <begin position="637"/>
        <end position="758"/>
    </location>
</feature>
<dbReference type="PANTHER" id="PTHR39200">
    <property type="entry name" value="HYPOTHETICAL EXPORTED PROTEIN"/>
    <property type="match status" value="1"/>
</dbReference>
<dbReference type="PANTHER" id="PTHR39200:SF1">
    <property type="entry name" value="AUTO-TRANSPORTER ADHESIN HEAD GIN DOMAIN-CONTAINING PROTEIN-RELATED"/>
    <property type="match status" value="1"/>
</dbReference>
<dbReference type="AlphaFoldDB" id="K3X9H3"/>
<name>K3X9H3_GLOUD</name>
<keyword evidence="5" id="KW-1185">Reference proteome</keyword>
<feature type="chain" id="PRO_5003873018" description="Putative auto-transporter adhesin head GIN domain-containing protein" evidence="2">
    <location>
        <begin position="25"/>
        <end position="876"/>
    </location>
</feature>
<proteinExistence type="predicted"/>
<keyword evidence="1" id="KW-0472">Membrane</keyword>
<evidence type="ECO:0000313" key="4">
    <source>
        <dbReference type="EnsemblProtists" id="PYU1_T013872"/>
    </source>
</evidence>
<dbReference type="HOGENOM" id="CLU_328332_0_0_1"/>
<dbReference type="Pfam" id="PF10988">
    <property type="entry name" value="DUF2807"/>
    <property type="match status" value="1"/>
</dbReference>
<reference evidence="5" key="2">
    <citation type="submission" date="2010-04" db="EMBL/GenBank/DDBJ databases">
        <authorList>
            <person name="Buell R."/>
            <person name="Hamilton J."/>
            <person name="Hostetler J."/>
        </authorList>
    </citation>
    <scope>NUCLEOTIDE SEQUENCE [LARGE SCALE GENOMIC DNA]</scope>
    <source>
        <strain evidence="5">DAOM:BR144</strain>
    </source>
</reference>
<reference evidence="4" key="3">
    <citation type="submission" date="2015-02" db="UniProtKB">
        <authorList>
            <consortium name="EnsemblProtists"/>
        </authorList>
    </citation>
    <scope>IDENTIFICATION</scope>
    <source>
        <strain evidence="4">DAOM BR144</strain>
    </source>
</reference>
<evidence type="ECO:0000313" key="5">
    <source>
        <dbReference type="Proteomes" id="UP000019132"/>
    </source>
</evidence>
<organism evidence="4 5">
    <name type="scientific">Globisporangium ultimum (strain ATCC 200006 / CBS 805.95 / DAOM BR144)</name>
    <name type="common">Pythium ultimum</name>
    <dbReference type="NCBI Taxonomy" id="431595"/>
    <lineage>
        <taxon>Eukaryota</taxon>
        <taxon>Sar</taxon>
        <taxon>Stramenopiles</taxon>
        <taxon>Oomycota</taxon>
        <taxon>Peronosporomycetes</taxon>
        <taxon>Pythiales</taxon>
        <taxon>Pythiaceae</taxon>
        <taxon>Globisporangium</taxon>
    </lineage>
</organism>
<protein>
    <recommendedName>
        <fullName evidence="3">Putative auto-transporter adhesin head GIN domain-containing protein</fullName>
    </recommendedName>
</protein>
<feature type="signal peptide" evidence="2">
    <location>
        <begin position="1"/>
        <end position="24"/>
    </location>
</feature>
<evidence type="ECO:0000256" key="2">
    <source>
        <dbReference type="SAM" id="SignalP"/>
    </source>
</evidence>
<dbReference type="InterPro" id="IPR021255">
    <property type="entry name" value="DUF2807"/>
</dbReference>
<accession>K3X9H3</accession>
<evidence type="ECO:0000259" key="3">
    <source>
        <dbReference type="Pfam" id="PF10988"/>
    </source>
</evidence>
<feature type="transmembrane region" description="Helical" evidence="1">
    <location>
        <begin position="844"/>
        <end position="863"/>
    </location>
</feature>
<dbReference type="Gene3D" id="2.160.20.120">
    <property type="match status" value="2"/>
</dbReference>
<reference evidence="5" key="1">
    <citation type="journal article" date="2010" name="Genome Biol.">
        <title>Genome sequence of the necrotrophic plant pathogen Pythium ultimum reveals original pathogenicity mechanisms and effector repertoire.</title>
        <authorList>
            <person name="Levesque C.A."/>
            <person name="Brouwer H."/>
            <person name="Cano L."/>
            <person name="Hamilton J.P."/>
            <person name="Holt C."/>
            <person name="Huitema E."/>
            <person name="Raffaele S."/>
            <person name="Robideau G.P."/>
            <person name="Thines M."/>
            <person name="Win J."/>
            <person name="Zerillo M.M."/>
            <person name="Beakes G.W."/>
            <person name="Boore J.L."/>
            <person name="Busam D."/>
            <person name="Dumas B."/>
            <person name="Ferriera S."/>
            <person name="Fuerstenberg S.I."/>
            <person name="Gachon C.M."/>
            <person name="Gaulin E."/>
            <person name="Govers F."/>
            <person name="Grenville-Briggs L."/>
            <person name="Horner N."/>
            <person name="Hostetler J."/>
            <person name="Jiang R.H."/>
            <person name="Johnson J."/>
            <person name="Krajaejun T."/>
            <person name="Lin H."/>
            <person name="Meijer H.J."/>
            <person name="Moore B."/>
            <person name="Morris P."/>
            <person name="Phuntmart V."/>
            <person name="Puiu D."/>
            <person name="Shetty J."/>
            <person name="Stajich J.E."/>
            <person name="Tripathy S."/>
            <person name="Wawra S."/>
            <person name="van West P."/>
            <person name="Whitty B.R."/>
            <person name="Coutinho P.M."/>
            <person name="Henrissat B."/>
            <person name="Martin F."/>
            <person name="Thomas P.D."/>
            <person name="Tyler B.M."/>
            <person name="De Vries R.P."/>
            <person name="Kamoun S."/>
            <person name="Yandell M."/>
            <person name="Tisserat N."/>
            <person name="Buell C.R."/>
        </authorList>
    </citation>
    <scope>NUCLEOTIDE SEQUENCE</scope>
    <source>
        <strain evidence="5">DAOM:BR144</strain>
    </source>
</reference>
<keyword evidence="1" id="KW-1133">Transmembrane helix</keyword>
<sequence>MKCYVRPTAVTFATLLLAVRGVDALSVQSSDVVTSSVGGALSLEKTWTVSSAEQLRKLLVHVPGNVFVDYDATLKSSSSGVVAKIVVNSDSKDLIDVFEVIPQRSKHRQVSEDSFKLHLKNEDAAVKGNVLTQIFVSDLKTLHDISAVSAQEFVVGANVVTDNDAAAKVKLTSAGSGGFYFSSREQFTVGSLKISTAGSGDVQFQVPSLHVANDLKLSIAGNGDVAVVAGDIEAKDLKSSTAGDGDAFVQSDSLKVSNLESSVAGSGSVTLSKNGSCVKQEISVMGSGSVATGSIHVQTLTIFSHGDIVKPATSNDFETYKVVEIPARAPVHVDLTLREQYYAEDPQVHAVVATDDGIFTSMANFTFAPFSPTTGSGPSVWPILGGAGIACAAIGALIRKYRKQSNNEECVTIKTSPQQHTHLKMKCFMQSTIAALVTLLLATSGADALFVETSDITPSSVGGLQSLEKTWTVSSAKQLQALFVQVPGNVFVDYDATLKASSTASDVVAKVVVSGDSKKLIDVFDVSPRYKSKGKLSESSFNLHLKNKNATMAGNVLTQIFVSDLKMLRHISAAMSTSFVVGENVLTSDDSTAKIKLATAGSGTFYVTSAEKFALQSLKISNAGSGDVQFQIPSLQVSKVVELSTTGSGVIAVVANDIQANTLKSYSAGRADTFVQAKTLTVSTLKSSVEGAGSVNLSKNGSCQRQHISIIGSGSVATGSIVCQETLVSVVGEGDVTLQSVEYLKVASMHAGSVKYVNARPKQVKSSAYHLHVDPVQPAMSNDFETYKVVEIPARVPVHLELKLQEEPFLYNPDVEVIDKPAVENLTAAMNFAATSISPGSSSVFPVVGVVGVALAAVGAAVIKQRKNRKEYEPLV</sequence>
<dbReference type="EMBL" id="GL376595">
    <property type="status" value="NOT_ANNOTATED_CDS"/>
    <property type="molecule type" value="Genomic_DNA"/>
</dbReference>
<dbReference type="Proteomes" id="UP000019132">
    <property type="component" value="Unassembled WGS sequence"/>
</dbReference>
<dbReference type="VEuPathDB" id="FungiDB:PYU1_G013843"/>
<dbReference type="eggNOG" id="ENOG502SCJU">
    <property type="taxonomic scope" value="Eukaryota"/>
</dbReference>
<evidence type="ECO:0000256" key="1">
    <source>
        <dbReference type="SAM" id="Phobius"/>
    </source>
</evidence>
<keyword evidence="2" id="KW-0732">Signal</keyword>
<dbReference type="InParanoid" id="K3X9H3"/>
<dbReference type="EnsemblProtists" id="PYU1_T013872">
    <property type="protein sequence ID" value="PYU1_T013872"/>
    <property type="gene ID" value="PYU1_G013843"/>
</dbReference>